<feature type="transmembrane region" description="Helical" evidence="6">
    <location>
        <begin position="152"/>
        <end position="172"/>
    </location>
</feature>
<feature type="transmembrane region" description="Helical" evidence="6">
    <location>
        <begin position="73"/>
        <end position="96"/>
    </location>
</feature>
<evidence type="ECO:0000313" key="9">
    <source>
        <dbReference type="Proteomes" id="UP001162131"/>
    </source>
</evidence>
<dbReference type="GO" id="GO:0051205">
    <property type="term" value="P:protein insertion into membrane"/>
    <property type="evidence" value="ECO:0007669"/>
    <property type="project" value="TreeGrafter"/>
</dbReference>
<gene>
    <name evidence="8" type="ORF">BSTOLATCC_MIC20928</name>
</gene>
<comment type="subcellular location">
    <subcellularLocation>
        <location evidence="1 5">Membrane</location>
        <topology evidence="1 5">Multi-pass membrane protein</topology>
    </subcellularLocation>
</comment>
<keyword evidence="2 5" id="KW-0812">Transmembrane</keyword>
<evidence type="ECO:0000259" key="7">
    <source>
        <dbReference type="Pfam" id="PF02096"/>
    </source>
</evidence>
<feature type="transmembrane region" description="Helical" evidence="6">
    <location>
        <begin position="197"/>
        <end position="214"/>
    </location>
</feature>
<dbReference type="CDD" id="cd20069">
    <property type="entry name" value="5TM_Oxa1-like"/>
    <property type="match status" value="1"/>
</dbReference>
<keyword evidence="9" id="KW-1185">Reference proteome</keyword>
<keyword evidence="3 6" id="KW-1133">Transmembrane helix</keyword>
<evidence type="ECO:0000256" key="4">
    <source>
        <dbReference type="ARBA" id="ARBA00023136"/>
    </source>
</evidence>
<evidence type="ECO:0000256" key="3">
    <source>
        <dbReference type="ARBA" id="ARBA00022989"/>
    </source>
</evidence>
<dbReference type="GO" id="GO:0016020">
    <property type="term" value="C:membrane"/>
    <property type="evidence" value="ECO:0007669"/>
    <property type="project" value="UniProtKB-SubCell"/>
</dbReference>
<dbReference type="AlphaFoldDB" id="A0AAU9IVA4"/>
<dbReference type="Pfam" id="PF02096">
    <property type="entry name" value="60KD_IMP"/>
    <property type="match status" value="1"/>
</dbReference>
<evidence type="ECO:0000256" key="1">
    <source>
        <dbReference type="ARBA" id="ARBA00004141"/>
    </source>
</evidence>
<feature type="transmembrane region" description="Helical" evidence="6">
    <location>
        <begin position="235"/>
        <end position="257"/>
    </location>
</feature>
<name>A0AAU9IVA4_9CILI</name>
<protein>
    <recommendedName>
        <fullName evidence="7">Membrane insertase YidC/Oxa/ALB C-terminal domain-containing protein</fullName>
    </recommendedName>
</protein>
<dbReference type="Proteomes" id="UP001162131">
    <property type="component" value="Unassembled WGS sequence"/>
</dbReference>
<dbReference type="PANTHER" id="PTHR12428:SF14">
    <property type="entry name" value="ALBINO3-LIKE PROTEIN 1, CHLOROPLASTIC"/>
    <property type="match status" value="1"/>
</dbReference>
<organism evidence="8 9">
    <name type="scientific">Blepharisma stoltei</name>
    <dbReference type="NCBI Taxonomy" id="1481888"/>
    <lineage>
        <taxon>Eukaryota</taxon>
        <taxon>Sar</taxon>
        <taxon>Alveolata</taxon>
        <taxon>Ciliophora</taxon>
        <taxon>Postciliodesmatophora</taxon>
        <taxon>Heterotrichea</taxon>
        <taxon>Heterotrichida</taxon>
        <taxon>Blepharismidae</taxon>
        <taxon>Blepharisma</taxon>
    </lineage>
</organism>
<dbReference type="GO" id="GO:0032977">
    <property type="term" value="F:membrane insertase activity"/>
    <property type="evidence" value="ECO:0007669"/>
    <property type="project" value="InterPro"/>
</dbReference>
<dbReference type="PANTHER" id="PTHR12428">
    <property type="entry name" value="OXA1"/>
    <property type="match status" value="1"/>
</dbReference>
<evidence type="ECO:0000256" key="6">
    <source>
        <dbReference type="SAM" id="Phobius"/>
    </source>
</evidence>
<reference evidence="8" key="1">
    <citation type="submission" date="2021-09" db="EMBL/GenBank/DDBJ databases">
        <authorList>
            <consortium name="AG Swart"/>
            <person name="Singh M."/>
            <person name="Singh A."/>
            <person name="Seah K."/>
            <person name="Emmerich C."/>
        </authorList>
    </citation>
    <scope>NUCLEOTIDE SEQUENCE</scope>
    <source>
        <strain evidence="8">ATCC30299</strain>
    </source>
</reference>
<keyword evidence="4 6" id="KW-0472">Membrane</keyword>
<dbReference type="InterPro" id="IPR001708">
    <property type="entry name" value="YidC/ALB3/OXA1/COX18"/>
</dbReference>
<feature type="domain" description="Membrane insertase YidC/Oxa/ALB C-terminal" evidence="7">
    <location>
        <begin position="76"/>
        <end position="268"/>
    </location>
</feature>
<evidence type="ECO:0000256" key="5">
    <source>
        <dbReference type="RuleBase" id="RU003945"/>
    </source>
</evidence>
<accession>A0AAU9IVA4</accession>
<dbReference type="InterPro" id="IPR028055">
    <property type="entry name" value="YidC/Oxa/ALB_C"/>
</dbReference>
<proteinExistence type="inferred from homology"/>
<evidence type="ECO:0000256" key="2">
    <source>
        <dbReference type="ARBA" id="ARBA00022692"/>
    </source>
</evidence>
<sequence>MFRARSLARSFSILDYKNSASLLDSYMSSIPGPGLSPAAEYAALPKVGMLSGVYEATRDLAIDIITAVNDMGYGMGVGIICISVGFRIIYSPILLWSQIIGLKLKMIQPEMNKHRSDMQQVYQTGNRKQLAVLNANFSRLKKSFGIRQDAQLYSLTQIPFLISFFFTLQEIAYSPDIYPGMLTDGFLWFQNLTEPDPYYILPIAFSVCNFLNILKSPTTSGAAGQWARYAKFMKYFTLLTIPVSGLMPAAIVLNWFIMSFFQLICSSLVYTKTGRKLLTIPEILPGSHTDKIAKKAAATQIIKPVIYSQKPTNK</sequence>
<comment type="caution">
    <text evidence="8">The sequence shown here is derived from an EMBL/GenBank/DDBJ whole genome shotgun (WGS) entry which is preliminary data.</text>
</comment>
<dbReference type="EMBL" id="CAJZBQ010000020">
    <property type="protein sequence ID" value="CAG9318454.1"/>
    <property type="molecule type" value="Genomic_DNA"/>
</dbReference>
<comment type="similarity">
    <text evidence="5">Belongs to the OXA1/ALB3/YidC family.</text>
</comment>
<evidence type="ECO:0000313" key="8">
    <source>
        <dbReference type="EMBL" id="CAG9318454.1"/>
    </source>
</evidence>